<keyword evidence="1 3" id="KW-0853">WD repeat</keyword>
<keyword evidence="2" id="KW-0677">Repeat</keyword>
<proteinExistence type="predicted"/>
<accession>X6PET7</accession>
<dbReference type="Proteomes" id="UP000023152">
    <property type="component" value="Unassembled WGS sequence"/>
</dbReference>
<evidence type="ECO:0000256" key="2">
    <source>
        <dbReference type="ARBA" id="ARBA00022737"/>
    </source>
</evidence>
<dbReference type="PANTHER" id="PTHR19846">
    <property type="entry name" value="WD40 REPEAT PROTEIN"/>
    <property type="match status" value="1"/>
</dbReference>
<dbReference type="Pfam" id="PF00400">
    <property type="entry name" value="WD40"/>
    <property type="match status" value="3"/>
</dbReference>
<dbReference type="SMART" id="SM00320">
    <property type="entry name" value="WD40"/>
    <property type="match status" value="5"/>
</dbReference>
<dbReference type="GO" id="GO:0046540">
    <property type="term" value="C:U4/U6 x U5 tri-snRNP complex"/>
    <property type="evidence" value="ECO:0007669"/>
    <property type="project" value="TreeGrafter"/>
</dbReference>
<organism evidence="4 5">
    <name type="scientific">Reticulomyxa filosa</name>
    <dbReference type="NCBI Taxonomy" id="46433"/>
    <lineage>
        <taxon>Eukaryota</taxon>
        <taxon>Sar</taxon>
        <taxon>Rhizaria</taxon>
        <taxon>Retaria</taxon>
        <taxon>Foraminifera</taxon>
        <taxon>Monothalamids</taxon>
        <taxon>Reticulomyxidae</taxon>
        <taxon>Reticulomyxa</taxon>
    </lineage>
</organism>
<dbReference type="PROSITE" id="PS00678">
    <property type="entry name" value="WD_REPEATS_1"/>
    <property type="match status" value="2"/>
</dbReference>
<evidence type="ECO:0000256" key="3">
    <source>
        <dbReference type="PROSITE-ProRule" id="PRU00221"/>
    </source>
</evidence>
<protein>
    <submittedName>
        <fullName evidence="4">WD repeat-containing protein</fullName>
    </submittedName>
</protein>
<dbReference type="OrthoDB" id="190105at2759"/>
<dbReference type="GO" id="GO:0000398">
    <property type="term" value="P:mRNA splicing, via spliceosome"/>
    <property type="evidence" value="ECO:0007669"/>
    <property type="project" value="TreeGrafter"/>
</dbReference>
<dbReference type="InterPro" id="IPR015943">
    <property type="entry name" value="WD40/YVTN_repeat-like_dom_sf"/>
</dbReference>
<keyword evidence="5" id="KW-1185">Reference proteome</keyword>
<gene>
    <name evidence="4" type="ORF">RFI_00057</name>
</gene>
<feature type="repeat" description="WD" evidence="3">
    <location>
        <begin position="182"/>
        <end position="206"/>
    </location>
</feature>
<dbReference type="GO" id="GO:0017070">
    <property type="term" value="F:U6 snRNA binding"/>
    <property type="evidence" value="ECO:0007669"/>
    <property type="project" value="TreeGrafter"/>
</dbReference>
<sequence length="240" mass="27091">MSFVLHHLTIQFVFGISNIINNYKCSMNTNWIYLCSGSSDKTVCLWNVETSKLLKVFSDDISIVYCLDVAPLQSKINNISIIGGNGYTFCFGSQNNIIQIWDIEKSKLSRMLFGHKSWVMSVKYGSNELSNTILSGSEDKSMRLWDIREHKELQIFCGHTGLVNAVEYSAFSIKNDNIGNLNVICSASVDNTIRFWDVRSNKKELYMIKGDDKEDGGVSSIKSDINLYYGSCKGSIHIWG</sequence>
<dbReference type="InterPro" id="IPR019775">
    <property type="entry name" value="WD40_repeat_CS"/>
</dbReference>
<evidence type="ECO:0000313" key="4">
    <source>
        <dbReference type="EMBL" id="ETO37005.1"/>
    </source>
</evidence>
<dbReference type="PROSITE" id="PS50082">
    <property type="entry name" value="WD_REPEATS_2"/>
    <property type="match status" value="3"/>
</dbReference>
<dbReference type="PROSITE" id="PS50294">
    <property type="entry name" value="WD_REPEATS_REGION"/>
    <property type="match status" value="1"/>
</dbReference>
<evidence type="ECO:0000256" key="1">
    <source>
        <dbReference type="ARBA" id="ARBA00022574"/>
    </source>
</evidence>
<dbReference type="Gene3D" id="2.130.10.10">
    <property type="entry name" value="YVTN repeat-like/Quinoprotein amine dehydrogenase"/>
    <property type="match status" value="2"/>
</dbReference>
<evidence type="ECO:0000313" key="5">
    <source>
        <dbReference type="Proteomes" id="UP000023152"/>
    </source>
</evidence>
<comment type="caution">
    <text evidence="4">The sequence shown here is derived from an EMBL/GenBank/DDBJ whole genome shotgun (WGS) entry which is preliminary data.</text>
</comment>
<dbReference type="AlphaFoldDB" id="X6PET7"/>
<dbReference type="InterPro" id="IPR036322">
    <property type="entry name" value="WD40_repeat_dom_sf"/>
</dbReference>
<dbReference type="GO" id="GO:0030621">
    <property type="term" value="F:U4 snRNA binding"/>
    <property type="evidence" value="ECO:0007669"/>
    <property type="project" value="TreeGrafter"/>
</dbReference>
<dbReference type="InterPro" id="IPR020472">
    <property type="entry name" value="WD40_PAC1"/>
</dbReference>
<dbReference type="InterPro" id="IPR001680">
    <property type="entry name" value="WD40_rpt"/>
</dbReference>
<dbReference type="PANTHER" id="PTHR19846:SF0">
    <property type="entry name" value="PRE-MRNA PROCESSING FACTOR 4"/>
    <property type="match status" value="1"/>
</dbReference>
<feature type="repeat" description="WD" evidence="3">
    <location>
        <begin position="33"/>
        <end position="56"/>
    </location>
</feature>
<dbReference type="EMBL" id="ASPP01000062">
    <property type="protein sequence ID" value="ETO37005.1"/>
    <property type="molecule type" value="Genomic_DNA"/>
</dbReference>
<feature type="repeat" description="WD" evidence="3">
    <location>
        <begin position="112"/>
        <end position="155"/>
    </location>
</feature>
<dbReference type="PRINTS" id="PR00320">
    <property type="entry name" value="GPROTEINBRPT"/>
</dbReference>
<reference evidence="4 5" key="1">
    <citation type="journal article" date="2013" name="Curr. Biol.">
        <title>The Genome of the Foraminiferan Reticulomyxa filosa.</title>
        <authorList>
            <person name="Glockner G."/>
            <person name="Hulsmann N."/>
            <person name="Schleicher M."/>
            <person name="Noegel A.A."/>
            <person name="Eichinger L."/>
            <person name="Gallinger C."/>
            <person name="Pawlowski J."/>
            <person name="Sierra R."/>
            <person name="Euteneuer U."/>
            <person name="Pillet L."/>
            <person name="Moustafa A."/>
            <person name="Platzer M."/>
            <person name="Groth M."/>
            <person name="Szafranski K."/>
            <person name="Schliwa M."/>
        </authorList>
    </citation>
    <scope>NUCLEOTIDE SEQUENCE [LARGE SCALE GENOMIC DNA]</scope>
</reference>
<name>X6PET7_RETFI</name>
<dbReference type="SUPFAM" id="SSF50978">
    <property type="entry name" value="WD40 repeat-like"/>
    <property type="match status" value="1"/>
</dbReference>